<sequence length="327" mass="36330">MSSSISRKSWGNFKNKDIYLFKIENKTGAFVELTNYGATVVSIVVPDKNNGLGNVILGFPELQGYLEDICYVGSTVGRFANRIARASFNLDGIDYQLEANSNGNSNHSASAGVNSKVFDYIVDDDRLIFKILSRDGEGGFPGNLTLEVCYQWTSDNALLITYTAITDRKTIVNITNHCYFNLSAIADRNFLNHRLKINAKSMLESAADYIPTGRLVRTNGSELNDLKGINTYYVLDKNGAAATLVDPESGRVLDVYTSYPGLMLYTGDYLESRCNGHLGEPYKPLDGICLECQFYPDSPNHPSFPSTILEPDHLYQESITYKFSTQT</sequence>
<evidence type="ECO:0000313" key="12">
    <source>
        <dbReference type="EMBL" id="MEJ2902382.1"/>
    </source>
</evidence>
<evidence type="ECO:0000256" key="4">
    <source>
        <dbReference type="ARBA" id="ARBA00006206"/>
    </source>
</evidence>
<dbReference type="InterPro" id="IPR011013">
    <property type="entry name" value="Gal_mutarotase_sf_dom"/>
</dbReference>
<dbReference type="SUPFAM" id="SSF74650">
    <property type="entry name" value="Galactose mutarotase-like"/>
    <property type="match status" value="1"/>
</dbReference>
<dbReference type="EMBL" id="JBBEUB010000002">
    <property type="protein sequence ID" value="MEJ2902382.1"/>
    <property type="molecule type" value="Genomic_DNA"/>
</dbReference>
<protein>
    <recommendedName>
        <fullName evidence="7 11">Aldose 1-epimerase</fullName>
        <ecNumber evidence="6 11">5.1.3.3</ecNumber>
    </recommendedName>
</protein>
<evidence type="ECO:0000256" key="1">
    <source>
        <dbReference type="ARBA" id="ARBA00001614"/>
    </source>
</evidence>
<gene>
    <name evidence="12" type="ORF">WAE58_08090</name>
</gene>
<comment type="similarity">
    <text evidence="4 11">Belongs to the aldose epimerase family.</text>
</comment>
<evidence type="ECO:0000256" key="8">
    <source>
        <dbReference type="ARBA" id="ARBA00022837"/>
    </source>
</evidence>
<dbReference type="Gene3D" id="2.70.98.10">
    <property type="match status" value="1"/>
</dbReference>
<evidence type="ECO:0000256" key="9">
    <source>
        <dbReference type="ARBA" id="ARBA00023235"/>
    </source>
</evidence>
<evidence type="ECO:0000256" key="11">
    <source>
        <dbReference type="PIRNR" id="PIRNR005096"/>
    </source>
</evidence>
<dbReference type="CDD" id="cd09019">
    <property type="entry name" value="galactose_mutarotase_like"/>
    <property type="match status" value="1"/>
</dbReference>
<dbReference type="Proteomes" id="UP001378956">
    <property type="component" value="Unassembled WGS sequence"/>
</dbReference>
<dbReference type="InterPro" id="IPR047215">
    <property type="entry name" value="Galactose_mutarotase-like"/>
</dbReference>
<keyword evidence="10 11" id="KW-0119">Carbohydrate metabolism</keyword>
<dbReference type="InterPro" id="IPR018052">
    <property type="entry name" value="Ald1_epimerase_CS"/>
</dbReference>
<dbReference type="RefSeq" id="WP_337716089.1">
    <property type="nucleotide sequence ID" value="NZ_JBBEUB010000002.1"/>
</dbReference>
<dbReference type="Pfam" id="PF01263">
    <property type="entry name" value="Aldose_epim"/>
    <property type="match status" value="1"/>
</dbReference>
<evidence type="ECO:0000256" key="7">
    <source>
        <dbReference type="ARBA" id="ARBA00014165"/>
    </source>
</evidence>
<evidence type="ECO:0000256" key="2">
    <source>
        <dbReference type="ARBA" id="ARBA00001913"/>
    </source>
</evidence>
<comment type="subunit">
    <text evidence="5">Monomer.</text>
</comment>
<dbReference type="GO" id="GO:0016853">
    <property type="term" value="F:isomerase activity"/>
    <property type="evidence" value="ECO:0007669"/>
    <property type="project" value="UniProtKB-KW"/>
</dbReference>
<name>A0ABU8NJE8_9SPHI</name>
<comment type="caution">
    <text evidence="12">The sequence shown here is derived from an EMBL/GenBank/DDBJ whole genome shotgun (WGS) entry which is preliminary data.</text>
</comment>
<comment type="cofactor">
    <cofactor evidence="2">
        <name>Ca(2+)</name>
        <dbReference type="ChEBI" id="CHEBI:29108"/>
    </cofactor>
</comment>
<evidence type="ECO:0000256" key="10">
    <source>
        <dbReference type="ARBA" id="ARBA00023277"/>
    </source>
</evidence>
<dbReference type="InterPro" id="IPR015443">
    <property type="entry name" value="Aldose_1-epimerase"/>
</dbReference>
<keyword evidence="9 11" id="KW-0413">Isomerase</keyword>
<dbReference type="InterPro" id="IPR014718">
    <property type="entry name" value="GH-type_carb-bd"/>
</dbReference>
<accession>A0ABU8NJE8</accession>
<evidence type="ECO:0000256" key="5">
    <source>
        <dbReference type="ARBA" id="ARBA00011245"/>
    </source>
</evidence>
<comment type="pathway">
    <text evidence="3 11">Carbohydrate metabolism; hexose metabolism.</text>
</comment>
<organism evidence="12 13">
    <name type="scientific">Pedobacter panaciterrae</name>
    <dbReference type="NCBI Taxonomy" id="363849"/>
    <lineage>
        <taxon>Bacteria</taxon>
        <taxon>Pseudomonadati</taxon>
        <taxon>Bacteroidota</taxon>
        <taxon>Sphingobacteriia</taxon>
        <taxon>Sphingobacteriales</taxon>
        <taxon>Sphingobacteriaceae</taxon>
        <taxon>Pedobacter</taxon>
    </lineage>
</organism>
<reference evidence="12 13" key="1">
    <citation type="submission" date="2024-03" db="EMBL/GenBank/DDBJ databases">
        <title>Sequence of Lycoming College Course Isolates.</title>
        <authorList>
            <person name="Plotts O."/>
            <person name="Newman J."/>
        </authorList>
    </citation>
    <scope>NUCLEOTIDE SEQUENCE [LARGE SCALE GENOMIC DNA]</scope>
    <source>
        <strain evidence="12 13">CJB-3</strain>
    </source>
</reference>
<proteinExistence type="inferred from homology"/>
<dbReference type="PROSITE" id="PS00545">
    <property type="entry name" value="ALDOSE_1_EPIMERASE"/>
    <property type="match status" value="1"/>
</dbReference>
<dbReference type="InterPro" id="IPR008183">
    <property type="entry name" value="Aldose_1/G6P_1-epimerase"/>
</dbReference>
<dbReference type="PANTHER" id="PTHR10091">
    <property type="entry name" value="ALDOSE-1-EPIMERASE"/>
    <property type="match status" value="1"/>
</dbReference>
<keyword evidence="13" id="KW-1185">Reference proteome</keyword>
<dbReference type="PIRSF" id="PIRSF005096">
    <property type="entry name" value="GALM"/>
    <property type="match status" value="1"/>
</dbReference>
<comment type="catalytic activity">
    <reaction evidence="1 11">
        <text>alpha-D-glucose = beta-D-glucose</text>
        <dbReference type="Rhea" id="RHEA:10264"/>
        <dbReference type="ChEBI" id="CHEBI:15903"/>
        <dbReference type="ChEBI" id="CHEBI:17925"/>
        <dbReference type="EC" id="5.1.3.3"/>
    </reaction>
</comment>
<dbReference type="EC" id="5.1.3.3" evidence="6 11"/>
<evidence type="ECO:0000256" key="6">
    <source>
        <dbReference type="ARBA" id="ARBA00013185"/>
    </source>
</evidence>
<evidence type="ECO:0000313" key="13">
    <source>
        <dbReference type="Proteomes" id="UP001378956"/>
    </source>
</evidence>
<keyword evidence="8" id="KW-0106">Calcium</keyword>
<dbReference type="PANTHER" id="PTHR10091:SF0">
    <property type="entry name" value="GALACTOSE MUTAROTASE"/>
    <property type="match status" value="1"/>
</dbReference>
<evidence type="ECO:0000256" key="3">
    <source>
        <dbReference type="ARBA" id="ARBA00005028"/>
    </source>
</evidence>